<evidence type="ECO:0000259" key="2">
    <source>
        <dbReference type="Pfam" id="PF07833"/>
    </source>
</evidence>
<keyword evidence="1" id="KW-0732">Signal</keyword>
<organism evidence="3 4">
    <name type="scientific">Alkaliphilus flagellatus</name>
    <dbReference type="NCBI Taxonomy" id="2841507"/>
    <lineage>
        <taxon>Bacteria</taxon>
        <taxon>Bacillati</taxon>
        <taxon>Bacillota</taxon>
        <taxon>Clostridia</taxon>
        <taxon>Peptostreptococcales</taxon>
        <taxon>Natronincolaceae</taxon>
        <taxon>Alkaliphilus</taxon>
    </lineage>
</organism>
<keyword evidence="4" id="KW-1185">Reference proteome</keyword>
<dbReference type="RefSeq" id="WP_216414888.1">
    <property type="nucleotide sequence ID" value="NZ_JAHLQK010000001.1"/>
</dbReference>
<comment type="caution">
    <text evidence="3">The sequence shown here is derived from an EMBL/GenBank/DDBJ whole genome shotgun (WGS) entry which is preliminary data.</text>
</comment>
<reference evidence="3 4" key="1">
    <citation type="submission" date="2021-06" db="EMBL/GenBank/DDBJ databases">
        <authorList>
            <person name="Sun Q."/>
            <person name="Li D."/>
        </authorList>
    </citation>
    <scope>NUCLEOTIDE SEQUENCE [LARGE SCALE GENOMIC DNA]</scope>
    <source>
        <strain evidence="3 4">MSJ-5</strain>
    </source>
</reference>
<feature type="domain" description="Copper amine oxidase-like N-terminal" evidence="2">
    <location>
        <begin position="239"/>
        <end position="333"/>
    </location>
</feature>
<accession>A0ABS6G1X8</accession>
<evidence type="ECO:0000256" key="1">
    <source>
        <dbReference type="SAM" id="SignalP"/>
    </source>
</evidence>
<protein>
    <submittedName>
        <fullName evidence="3">Copper amine oxidase N-terminal domain-containing protein</fullName>
    </submittedName>
</protein>
<dbReference type="Proteomes" id="UP000779508">
    <property type="component" value="Unassembled WGS sequence"/>
</dbReference>
<name>A0ABS6G1X8_9FIRM</name>
<evidence type="ECO:0000313" key="4">
    <source>
        <dbReference type="Proteomes" id="UP000779508"/>
    </source>
</evidence>
<sequence>MKYKKALAGFLSVTIVSISGFTVFANNTGDLKTINDSGNIKEIMPISEKLNEGQESYFNSFSGVVKEIRDFEGVEGSQFVLVENEEGSIANIVISKDTYIVNDAEIAVGSTITGFYKANAPMIMIYPAQYNAEVVAVENKDQNIKVDIFNKDLISSDNSLKLNISDDTEIILEDGKSFEGDLENRKLVVTYDVSTKSIPAQTNPIKIVVLFEEPVHPNLELPEEETGTVIGDVSTMNIVVNDKKIEAPSAYTNEDGTVMVPLRAIAEALEFDINWDNESQSIMLGKGISLKVGEDNYTYMKTSPIKLGTAPELVEGTTFVPLSFFKEVVRMNNAYVFEGQIVIDNAEVME</sequence>
<feature type="chain" id="PRO_5046700556" evidence="1">
    <location>
        <begin position="26"/>
        <end position="350"/>
    </location>
</feature>
<dbReference type="Pfam" id="PF07833">
    <property type="entry name" value="Cu_amine_oxidN1"/>
    <property type="match status" value="1"/>
</dbReference>
<proteinExistence type="predicted"/>
<dbReference type="EMBL" id="JAHLQK010000001">
    <property type="protein sequence ID" value="MBU5675405.1"/>
    <property type="molecule type" value="Genomic_DNA"/>
</dbReference>
<gene>
    <name evidence="3" type="ORF">KQI88_03110</name>
</gene>
<evidence type="ECO:0000313" key="3">
    <source>
        <dbReference type="EMBL" id="MBU5675405.1"/>
    </source>
</evidence>
<dbReference type="InterPro" id="IPR012854">
    <property type="entry name" value="Cu_amine_oxidase-like_N"/>
</dbReference>
<feature type="signal peptide" evidence="1">
    <location>
        <begin position="1"/>
        <end position="25"/>
    </location>
</feature>